<gene>
    <name evidence="2" type="ORF">HMPREF9726_02462</name>
</gene>
<dbReference type="PROSITE" id="PS51186">
    <property type="entry name" value="GNAT"/>
    <property type="match status" value="1"/>
</dbReference>
<comment type="caution">
    <text evidence="2">The sequence shown here is derived from an EMBL/GenBank/DDBJ whole genome shotgun (WGS) entry which is preliminary data.</text>
</comment>
<evidence type="ECO:0000259" key="1">
    <source>
        <dbReference type="PROSITE" id="PS51186"/>
    </source>
</evidence>
<dbReference type="AlphaFoldDB" id="A0A0E2EEX8"/>
<organism evidence="2">
    <name type="scientific">Treponema denticola H-22</name>
    <dbReference type="NCBI Taxonomy" id="999432"/>
    <lineage>
        <taxon>Bacteria</taxon>
        <taxon>Pseudomonadati</taxon>
        <taxon>Spirochaetota</taxon>
        <taxon>Spirochaetia</taxon>
        <taxon>Spirochaetales</taxon>
        <taxon>Treponemataceae</taxon>
        <taxon>Treponema</taxon>
    </lineage>
</organism>
<dbReference type="Gene3D" id="3.40.630.30">
    <property type="match status" value="1"/>
</dbReference>
<dbReference type="PANTHER" id="PTHR43233:SF1">
    <property type="entry name" value="FAMILY N-ACETYLTRANSFERASE, PUTATIVE (AFU_ORTHOLOGUE AFUA_6G03350)-RELATED"/>
    <property type="match status" value="1"/>
</dbReference>
<protein>
    <recommendedName>
        <fullName evidence="1">N-acetyltransferase domain-containing protein</fullName>
    </recommendedName>
</protein>
<dbReference type="HOGENOM" id="CLU_086503_5_0_12"/>
<dbReference type="Pfam" id="PF00583">
    <property type="entry name" value="Acetyltransf_1"/>
    <property type="match status" value="1"/>
</dbReference>
<dbReference type="PATRIC" id="fig|999432.5.peg.2556"/>
<accession>A0A0E2EEX8</accession>
<proteinExistence type="predicted"/>
<sequence>MGSYNDKKDNDMQIKTDIEFSKEEVINLYEEAGWTAYTKNKDKLWQSITSSLKIYSVFVDNEFAAIARVLGDGITTILIQDIIVKQKYQNRGIGTALIKTIVKDYKSVRQTILLCDNDKKLIDFYKKNGLKNIQDYNISCYGILK</sequence>
<dbReference type="InterPro" id="IPR000182">
    <property type="entry name" value="GNAT_dom"/>
</dbReference>
<dbReference type="InterPro" id="IPR053144">
    <property type="entry name" value="Acetyltransferase_Butenolide"/>
</dbReference>
<dbReference type="InterPro" id="IPR016181">
    <property type="entry name" value="Acyl_CoA_acyltransferase"/>
</dbReference>
<evidence type="ECO:0000313" key="2">
    <source>
        <dbReference type="EMBL" id="EMB30777.1"/>
    </source>
</evidence>
<dbReference type="EMBL" id="AGDV01000021">
    <property type="protein sequence ID" value="EMB30777.1"/>
    <property type="molecule type" value="Genomic_DNA"/>
</dbReference>
<dbReference type="PANTHER" id="PTHR43233">
    <property type="entry name" value="FAMILY N-ACETYLTRANSFERASE, PUTATIVE (AFU_ORTHOLOGUE AFUA_6G03350)-RELATED"/>
    <property type="match status" value="1"/>
</dbReference>
<reference evidence="2" key="1">
    <citation type="submission" date="2012-01" db="EMBL/GenBank/DDBJ databases">
        <title>The Genome Sequence of Treponema denticola H-22.</title>
        <authorList>
            <consortium name="The Broad Institute Genome Sequencing Platform"/>
            <person name="Earl A."/>
            <person name="Ward D."/>
            <person name="Feldgarden M."/>
            <person name="Gevers D."/>
            <person name="Blanton J.M."/>
            <person name="Fenno C.J."/>
            <person name="Baranova O.V."/>
            <person name="Mathney J."/>
            <person name="Dewhirst F.E."/>
            <person name="Izard J."/>
            <person name="Young S.K."/>
            <person name="Zeng Q."/>
            <person name="Gargeya S."/>
            <person name="Fitzgerald M."/>
            <person name="Haas B."/>
            <person name="Abouelleil A."/>
            <person name="Alvarado L."/>
            <person name="Arachchi H.M."/>
            <person name="Berlin A."/>
            <person name="Chapman S.B."/>
            <person name="Gearin G."/>
            <person name="Goldberg J."/>
            <person name="Griggs A."/>
            <person name="Gujja S."/>
            <person name="Hansen M."/>
            <person name="Heiman D."/>
            <person name="Howarth C."/>
            <person name="Larimer J."/>
            <person name="Lui A."/>
            <person name="MacDonald P.J.P."/>
            <person name="McCowen C."/>
            <person name="Montmayeur A."/>
            <person name="Murphy C."/>
            <person name="Neiman D."/>
            <person name="Pearson M."/>
            <person name="Priest M."/>
            <person name="Roberts A."/>
            <person name="Saif S."/>
            <person name="Shea T."/>
            <person name="Sisk P."/>
            <person name="Stolte C."/>
            <person name="Sykes S."/>
            <person name="Wortman J."/>
            <person name="Nusbaum C."/>
            <person name="Birren B."/>
        </authorList>
    </citation>
    <scope>NUCLEOTIDE SEQUENCE [LARGE SCALE GENOMIC DNA]</scope>
    <source>
        <strain evidence="2">H-22</strain>
    </source>
</reference>
<dbReference type="Proteomes" id="UP000011705">
    <property type="component" value="Chromosome"/>
</dbReference>
<feature type="domain" description="N-acetyltransferase" evidence="1">
    <location>
        <begin position="12"/>
        <end position="145"/>
    </location>
</feature>
<name>A0A0E2EEX8_TREDN</name>
<dbReference type="CDD" id="cd04301">
    <property type="entry name" value="NAT_SF"/>
    <property type="match status" value="1"/>
</dbReference>
<dbReference type="SUPFAM" id="SSF55729">
    <property type="entry name" value="Acyl-CoA N-acyltransferases (Nat)"/>
    <property type="match status" value="1"/>
</dbReference>
<dbReference type="GO" id="GO:0016747">
    <property type="term" value="F:acyltransferase activity, transferring groups other than amino-acyl groups"/>
    <property type="evidence" value="ECO:0007669"/>
    <property type="project" value="InterPro"/>
</dbReference>